<dbReference type="PANTHER" id="PTHR24067">
    <property type="entry name" value="UBIQUITIN-CONJUGATING ENZYME E2"/>
    <property type="match status" value="1"/>
</dbReference>
<evidence type="ECO:0000256" key="1">
    <source>
        <dbReference type="ARBA" id="ARBA00022679"/>
    </source>
</evidence>
<keyword evidence="4" id="KW-0067">ATP-binding</keyword>
<proteinExistence type="inferred from homology"/>
<evidence type="ECO:0000256" key="4">
    <source>
        <dbReference type="RuleBase" id="RU362109"/>
    </source>
</evidence>
<name>A0AAV8TI63_9ROSI</name>
<evidence type="ECO:0000256" key="5">
    <source>
        <dbReference type="SAM" id="MobiDB-lite"/>
    </source>
</evidence>
<evidence type="ECO:0000256" key="6">
    <source>
        <dbReference type="SAM" id="Phobius"/>
    </source>
</evidence>
<feature type="active site" description="Glycyl thioester intermediate" evidence="3">
    <location>
        <position position="123"/>
    </location>
</feature>
<dbReference type="InterPro" id="IPR050113">
    <property type="entry name" value="Ub_conjugating_enzyme"/>
</dbReference>
<comment type="similarity">
    <text evidence="4">Belongs to the ubiquitin-conjugating enzyme family.</text>
</comment>
<dbReference type="EMBL" id="JAIWQS010000005">
    <property type="protein sequence ID" value="KAJ8765859.1"/>
    <property type="molecule type" value="Genomic_DNA"/>
</dbReference>
<keyword evidence="9" id="KW-1185">Reference proteome</keyword>
<dbReference type="Gene3D" id="3.10.110.10">
    <property type="entry name" value="Ubiquitin Conjugating Enzyme"/>
    <property type="match status" value="1"/>
</dbReference>
<feature type="compositionally biased region" description="Low complexity" evidence="5">
    <location>
        <begin position="19"/>
        <end position="33"/>
    </location>
</feature>
<dbReference type="Pfam" id="PF00179">
    <property type="entry name" value="UQ_con"/>
    <property type="match status" value="1"/>
</dbReference>
<evidence type="ECO:0000256" key="2">
    <source>
        <dbReference type="ARBA" id="ARBA00022786"/>
    </source>
</evidence>
<feature type="transmembrane region" description="Helical" evidence="6">
    <location>
        <begin position="147"/>
        <end position="170"/>
    </location>
</feature>
<dbReference type="SUPFAM" id="SSF54495">
    <property type="entry name" value="UBC-like"/>
    <property type="match status" value="1"/>
</dbReference>
<dbReference type="InterPro" id="IPR016135">
    <property type="entry name" value="UBQ-conjugating_enzyme/RWD"/>
</dbReference>
<accession>A0AAV8TI63</accession>
<evidence type="ECO:0000259" key="7">
    <source>
        <dbReference type="PROSITE" id="PS50127"/>
    </source>
</evidence>
<dbReference type="AlphaFoldDB" id="A0AAV8TI63"/>
<keyword evidence="4" id="KW-0547">Nucleotide-binding</keyword>
<dbReference type="PROSITE" id="PS00183">
    <property type="entry name" value="UBC_1"/>
    <property type="match status" value="1"/>
</dbReference>
<feature type="compositionally biased region" description="Polar residues" evidence="5">
    <location>
        <begin position="1"/>
        <end position="11"/>
    </location>
</feature>
<feature type="region of interest" description="Disordered" evidence="5">
    <location>
        <begin position="1"/>
        <end position="36"/>
    </location>
</feature>
<dbReference type="CDD" id="cd23791">
    <property type="entry name" value="UBCc_UBE2C"/>
    <property type="match status" value="1"/>
</dbReference>
<dbReference type="SMART" id="SM00212">
    <property type="entry name" value="UBCc"/>
    <property type="match status" value="1"/>
</dbReference>
<protein>
    <recommendedName>
        <fullName evidence="7">UBC core domain-containing protein</fullName>
    </recommendedName>
</protein>
<dbReference type="PROSITE" id="PS50127">
    <property type="entry name" value="UBC_2"/>
    <property type="match status" value="1"/>
</dbReference>
<dbReference type="InterPro" id="IPR000608">
    <property type="entry name" value="UBC"/>
</dbReference>
<dbReference type="InterPro" id="IPR023313">
    <property type="entry name" value="UBQ-conjugating_AS"/>
</dbReference>
<organism evidence="8 9">
    <name type="scientific">Erythroxylum novogranatense</name>
    <dbReference type="NCBI Taxonomy" id="1862640"/>
    <lineage>
        <taxon>Eukaryota</taxon>
        <taxon>Viridiplantae</taxon>
        <taxon>Streptophyta</taxon>
        <taxon>Embryophyta</taxon>
        <taxon>Tracheophyta</taxon>
        <taxon>Spermatophyta</taxon>
        <taxon>Magnoliopsida</taxon>
        <taxon>eudicotyledons</taxon>
        <taxon>Gunneridae</taxon>
        <taxon>Pentapetalae</taxon>
        <taxon>rosids</taxon>
        <taxon>fabids</taxon>
        <taxon>Malpighiales</taxon>
        <taxon>Erythroxylaceae</taxon>
        <taxon>Erythroxylum</taxon>
    </lineage>
</organism>
<dbReference type="Proteomes" id="UP001159364">
    <property type="component" value="Linkage Group LG05"/>
</dbReference>
<evidence type="ECO:0000256" key="3">
    <source>
        <dbReference type="PROSITE-ProRule" id="PRU10133"/>
    </source>
</evidence>
<comment type="caution">
    <text evidence="8">The sequence shown here is derived from an EMBL/GenBank/DDBJ whole genome shotgun (WGS) entry which is preliminary data.</text>
</comment>
<reference evidence="8 9" key="1">
    <citation type="submission" date="2021-09" db="EMBL/GenBank/DDBJ databases">
        <title>Genomic insights and catalytic innovation underlie evolution of tropane alkaloids biosynthesis.</title>
        <authorList>
            <person name="Wang Y.-J."/>
            <person name="Tian T."/>
            <person name="Huang J.-P."/>
            <person name="Huang S.-X."/>
        </authorList>
    </citation>
    <scope>NUCLEOTIDE SEQUENCE [LARGE SCALE GENOMIC DNA]</scope>
    <source>
        <strain evidence="8">KIB-2018</strain>
        <tissue evidence="8">Leaf</tissue>
    </source>
</reference>
<keyword evidence="6" id="KW-0812">Transmembrane</keyword>
<keyword evidence="1" id="KW-0808">Transferase</keyword>
<gene>
    <name evidence="8" type="ORF">K2173_020375</name>
</gene>
<keyword evidence="6" id="KW-1133">Transmembrane helix</keyword>
<feature type="domain" description="UBC core" evidence="7">
    <location>
        <begin position="38"/>
        <end position="202"/>
    </location>
</feature>
<evidence type="ECO:0000313" key="9">
    <source>
        <dbReference type="Proteomes" id="UP001159364"/>
    </source>
</evidence>
<keyword evidence="2 4" id="KW-0833">Ubl conjugation pathway</keyword>
<keyword evidence="6" id="KW-0472">Membrane</keyword>
<dbReference type="GO" id="GO:0016740">
    <property type="term" value="F:transferase activity"/>
    <property type="evidence" value="ECO:0007669"/>
    <property type="project" value="UniProtKB-KW"/>
</dbReference>
<sequence>MEVRPNSTVDNSPPHLRHTASTPSKKPASPPTTVDTTSVCQRLQKELMSLMMCGRDLGVSAFPEGESIFTWVGTIQGGKGTMYEGLSYKLSLRFPVDYPFKAPQVKFETLCFHPNVDQFGNICLDILQDNWSSAYDCRTILLSIQSLLGGMLVIPSYLNFVFTSVLAFLLHDCMQNQTLIVLSTAVPQNCGITRKSTKRWSTSNITLENYLRADPPSSLAENI</sequence>
<dbReference type="GO" id="GO:0005524">
    <property type="term" value="F:ATP binding"/>
    <property type="evidence" value="ECO:0007669"/>
    <property type="project" value="UniProtKB-UniRule"/>
</dbReference>
<evidence type="ECO:0000313" key="8">
    <source>
        <dbReference type="EMBL" id="KAJ8765859.1"/>
    </source>
</evidence>